<dbReference type="eggNOG" id="COG3307">
    <property type="taxonomic scope" value="Bacteria"/>
</dbReference>
<keyword evidence="3" id="KW-1185">Reference proteome</keyword>
<proteinExistence type="predicted"/>
<dbReference type="Proteomes" id="UP000008808">
    <property type="component" value="Chromosome"/>
</dbReference>
<keyword evidence="1" id="KW-1133">Transmembrane helix</keyword>
<evidence type="ECO:0000256" key="1">
    <source>
        <dbReference type="SAM" id="Phobius"/>
    </source>
</evidence>
<feature type="transmembrane region" description="Helical" evidence="1">
    <location>
        <begin position="388"/>
        <end position="408"/>
    </location>
</feature>
<reference evidence="3" key="1">
    <citation type="journal article" date="2009" name="J. Bacteriol.">
        <title>Complete genome sequence of Erythrobacter litoralis HTCC2594.</title>
        <authorList>
            <person name="Oh H.M."/>
            <person name="Giovannoni S.J."/>
            <person name="Ferriera S."/>
            <person name="Johnson J."/>
            <person name="Cho J.C."/>
        </authorList>
    </citation>
    <scope>NUCLEOTIDE SEQUENCE [LARGE SCALE GENOMIC DNA]</scope>
    <source>
        <strain evidence="3">HTCC2594</strain>
    </source>
</reference>
<dbReference type="PANTHER" id="PTHR37422">
    <property type="entry name" value="TEICHURONIC ACID BIOSYNTHESIS PROTEIN TUAE"/>
    <property type="match status" value="1"/>
</dbReference>
<dbReference type="InterPro" id="IPR051533">
    <property type="entry name" value="WaaL-like"/>
</dbReference>
<evidence type="ECO:0000313" key="2">
    <source>
        <dbReference type="EMBL" id="ABC64540.1"/>
    </source>
</evidence>
<sequence length="450" mass="50280">MSYVPKGTAAIARPRPAPPIRRAAAHSEVRFDPWIILAFLYPLTQMVVFDLVGQLFLMDLLAIPLFVMLLALPDSIERLKRIWPLFVLLALWLAGQVVTDLVRGSRPDDFLRGWAKIVFFAIHIGALWMWLPRRRIYFAVFAIGLGIAAIYTIPPQFAGYEWKFGYDRALIYITLGSLFLITLPFPRMRFLAPLILLMLSFFLLFQAARSAFGILFIAAVICGAALFFGQFALFRKRLSSGLLAGLFLGGLAVAGGATAIYGTAVESGLLGRDALVKYRDQTSGEVPLILGGRSESLVAVQAIADSPVLGHGSWARDRRYVELHHAIKVEYGLPVFDAERGKRDLIPTHSYLLGSWVEGGFLGGLFWLWVLTIPFFALYYLLKREEPLLPLIAYCSMALIWSVLFSPFGLSERFFVAFQLCLLLWAVRAGGRSITLFAPLTRRGRRKQAA</sequence>
<keyword evidence="1" id="KW-0472">Membrane</keyword>
<feature type="transmembrane region" description="Helical" evidence="1">
    <location>
        <begin position="414"/>
        <end position="438"/>
    </location>
</feature>
<dbReference type="STRING" id="314225.ELI_12240"/>
<protein>
    <submittedName>
        <fullName evidence="2">Membrane protein, putative</fullName>
    </submittedName>
</protein>
<dbReference type="PANTHER" id="PTHR37422:SF13">
    <property type="entry name" value="LIPOPOLYSACCHARIDE BIOSYNTHESIS PROTEIN PA4999-RELATED"/>
    <property type="match status" value="1"/>
</dbReference>
<gene>
    <name evidence="2" type="ordered locus">ELI_12240</name>
</gene>
<feature type="transmembrane region" description="Helical" evidence="1">
    <location>
        <begin position="214"/>
        <end position="234"/>
    </location>
</feature>
<accession>Q2N701</accession>
<organism evidence="2 3">
    <name type="scientific">Erythrobacter litoralis (strain HTCC2594)</name>
    <dbReference type="NCBI Taxonomy" id="314225"/>
    <lineage>
        <taxon>Bacteria</taxon>
        <taxon>Pseudomonadati</taxon>
        <taxon>Pseudomonadota</taxon>
        <taxon>Alphaproteobacteria</taxon>
        <taxon>Sphingomonadales</taxon>
        <taxon>Erythrobacteraceae</taxon>
        <taxon>Erythrobacter/Porphyrobacter group</taxon>
        <taxon>Erythrobacter</taxon>
    </lineage>
</organism>
<feature type="transmembrane region" description="Helical" evidence="1">
    <location>
        <begin position="241"/>
        <end position="262"/>
    </location>
</feature>
<dbReference type="EMBL" id="CP000157">
    <property type="protein sequence ID" value="ABC64540.1"/>
    <property type="molecule type" value="Genomic_DNA"/>
</dbReference>
<feature type="transmembrane region" description="Helical" evidence="1">
    <location>
        <begin position="55"/>
        <end position="73"/>
    </location>
</feature>
<feature type="transmembrane region" description="Helical" evidence="1">
    <location>
        <begin position="165"/>
        <end position="183"/>
    </location>
</feature>
<feature type="transmembrane region" description="Helical" evidence="1">
    <location>
        <begin position="190"/>
        <end position="208"/>
    </location>
</feature>
<feature type="transmembrane region" description="Helical" evidence="1">
    <location>
        <begin position="361"/>
        <end position="381"/>
    </location>
</feature>
<feature type="transmembrane region" description="Helical" evidence="1">
    <location>
        <begin position="114"/>
        <end position="131"/>
    </location>
</feature>
<keyword evidence="1" id="KW-0812">Transmembrane</keyword>
<feature type="transmembrane region" description="Helical" evidence="1">
    <location>
        <begin position="85"/>
        <end position="102"/>
    </location>
</feature>
<dbReference type="HOGENOM" id="CLU_052350_0_0_5"/>
<feature type="transmembrane region" description="Helical" evidence="1">
    <location>
        <begin position="136"/>
        <end position="153"/>
    </location>
</feature>
<evidence type="ECO:0000313" key="3">
    <source>
        <dbReference type="Proteomes" id="UP000008808"/>
    </source>
</evidence>
<dbReference type="AlphaFoldDB" id="Q2N701"/>
<name>Q2N701_ERYLH</name>
<dbReference type="KEGG" id="eli:ELI_12240"/>